<proteinExistence type="predicted"/>
<dbReference type="STRING" id="1051891.A0A0C3Q664"/>
<reference evidence="4" key="2">
    <citation type="submission" date="2015-01" db="EMBL/GenBank/DDBJ databases">
        <title>Evolutionary Origins and Diversification of the Mycorrhizal Mutualists.</title>
        <authorList>
            <consortium name="DOE Joint Genome Institute"/>
            <consortium name="Mycorrhizal Genomics Consortium"/>
            <person name="Kohler A."/>
            <person name="Kuo A."/>
            <person name="Nagy L.G."/>
            <person name="Floudas D."/>
            <person name="Copeland A."/>
            <person name="Barry K.W."/>
            <person name="Cichocki N."/>
            <person name="Veneault-Fourrey C."/>
            <person name="LaButti K."/>
            <person name="Lindquist E.A."/>
            <person name="Lipzen A."/>
            <person name="Lundell T."/>
            <person name="Morin E."/>
            <person name="Murat C."/>
            <person name="Riley R."/>
            <person name="Ohm R."/>
            <person name="Sun H."/>
            <person name="Tunlid A."/>
            <person name="Henrissat B."/>
            <person name="Grigoriev I.V."/>
            <person name="Hibbett D.S."/>
            <person name="Martin F."/>
        </authorList>
    </citation>
    <scope>NUCLEOTIDE SEQUENCE [LARGE SCALE GENOMIC DNA]</scope>
    <source>
        <strain evidence="4">MUT 4182</strain>
    </source>
</reference>
<dbReference type="InterPro" id="IPR000719">
    <property type="entry name" value="Prot_kinase_dom"/>
</dbReference>
<reference evidence="3 4" key="1">
    <citation type="submission" date="2014-04" db="EMBL/GenBank/DDBJ databases">
        <authorList>
            <consortium name="DOE Joint Genome Institute"/>
            <person name="Kuo A."/>
            <person name="Girlanda M."/>
            <person name="Perotto S."/>
            <person name="Kohler A."/>
            <person name="Nagy L.G."/>
            <person name="Floudas D."/>
            <person name="Copeland A."/>
            <person name="Barry K.W."/>
            <person name="Cichocki N."/>
            <person name="Veneault-Fourrey C."/>
            <person name="LaButti K."/>
            <person name="Lindquist E.A."/>
            <person name="Lipzen A."/>
            <person name="Lundell T."/>
            <person name="Morin E."/>
            <person name="Murat C."/>
            <person name="Sun H."/>
            <person name="Tunlid A."/>
            <person name="Henrissat B."/>
            <person name="Grigoriev I.V."/>
            <person name="Hibbett D.S."/>
            <person name="Martin F."/>
            <person name="Nordberg H.P."/>
            <person name="Cantor M.N."/>
            <person name="Hua S.X."/>
        </authorList>
    </citation>
    <scope>NUCLEOTIDE SEQUENCE [LARGE SCALE GENOMIC DNA]</scope>
    <source>
        <strain evidence="3 4">MUT 4182</strain>
    </source>
</reference>
<keyword evidence="4" id="KW-1185">Reference proteome</keyword>
<accession>A0A0C3Q664</accession>
<dbReference type="Pfam" id="PF00069">
    <property type="entry name" value="Pkinase"/>
    <property type="match status" value="1"/>
</dbReference>
<evidence type="ECO:0000259" key="2">
    <source>
        <dbReference type="PROSITE" id="PS50011"/>
    </source>
</evidence>
<dbReference type="Gene3D" id="1.10.510.10">
    <property type="entry name" value="Transferase(Phosphotransferase) domain 1"/>
    <property type="match status" value="1"/>
</dbReference>
<dbReference type="PANTHER" id="PTHR44329">
    <property type="entry name" value="SERINE/THREONINE-PROTEIN KINASE TNNI3K-RELATED"/>
    <property type="match status" value="1"/>
</dbReference>
<feature type="domain" description="Protein kinase" evidence="2">
    <location>
        <begin position="58"/>
        <end position="344"/>
    </location>
</feature>
<protein>
    <recommendedName>
        <fullName evidence="2">Protein kinase domain-containing protein</fullName>
    </recommendedName>
</protein>
<evidence type="ECO:0000313" key="3">
    <source>
        <dbReference type="EMBL" id="KIO24750.1"/>
    </source>
</evidence>
<dbReference type="InterPro" id="IPR008271">
    <property type="entry name" value="Ser/Thr_kinase_AS"/>
</dbReference>
<sequence>MSEKINEKDAASQPTPAQDMAIGEVEAAMKRLRINPRKVLESLGRLRIERARVKPIETEAPIRGGKADVEAAILAPAETSNPPDLEATEYVAVKKLRFDMDTDDDQTLAPFAHEAQLLSEISHENVVDIIGFVEDAEQGVAWMLFRWERNGHLREFVRSESWELPERVSLIDDVAKGLSYLHGRSPPICHGDLKSLNILVNSESRAVITDFGSARSVDSATEGVPKGVSKGVRSRRPTRAPTIESLKAELTASGEFITMTGPAWTVRWAAPELLDGELPGLMSDIWAFGWICWETVTGNFLFDKENDDTAVLRVMRGDLPIVENNDQLKQIKALCSLMEECYWI</sequence>
<dbReference type="InterPro" id="IPR011009">
    <property type="entry name" value="Kinase-like_dom_sf"/>
</dbReference>
<organism evidence="3 4">
    <name type="scientific">Tulasnella calospora MUT 4182</name>
    <dbReference type="NCBI Taxonomy" id="1051891"/>
    <lineage>
        <taxon>Eukaryota</taxon>
        <taxon>Fungi</taxon>
        <taxon>Dikarya</taxon>
        <taxon>Basidiomycota</taxon>
        <taxon>Agaricomycotina</taxon>
        <taxon>Agaricomycetes</taxon>
        <taxon>Cantharellales</taxon>
        <taxon>Tulasnellaceae</taxon>
        <taxon>Tulasnella</taxon>
    </lineage>
</organism>
<dbReference type="AlphaFoldDB" id="A0A0C3Q664"/>
<dbReference type="GO" id="GO:0004674">
    <property type="term" value="F:protein serine/threonine kinase activity"/>
    <property type="evidence" value="ECO:0007669"/>
    <property type="project" value="TreeGrafter"/>
</dbReference>
<dbReference type="SUPFAM" id="SSF56112">
    <property type="entry name" value="Protein kinase-like (PK-like)"/>
    <property type="match status" value="1"/>
</dbReference>
<gene>
    <name evidence="3" type="ORF">M407DRAFT_25898</name>
</gene>
<dbReference type="HOGENOM" id="CLU_000288_7_18_1"/>
<dbReference type="PROSITE" id="PS50011">
    <property type="entry name" value="PROTEIN_KINASE_DOM"/>
    <property type="match status" value="1"/>
</dbReference>
<dbReference type="GO" id="GO:0005524">
    <property type="term" value="F:ATP binding"/>
    <property type="evidence" value="ECO:0007669"/>
    <property type="project" value="InterPro"/>
</dbReference>
<feature type="region of interest" description="Disordered" evidence="1">
    <location>
        <begin position="1"/>
        <end position="21"/>
    </location>
</feature>
<evidence type="ECO:0000313" key="4">
    <source>
        <dbReference type="Proteomes" id="UP000054248"/>
    </source>
</evidence>
<dbReference type="SMART" id="SM00220">
    <property type="entry name" value="S_TKc"/>
    <property type="match status" value="1"/>
</dbReference>
<dbReference type="OrthoDB" id="266718at2759"/>
<name>A0A0C3Q664_9AGAM</name>
<feature type="compositionally biased region" description="Basic and acidic residues" evidence="1">
    <location>
        <begin position="1"/>
        <end position="10"/>
    </location>
</feature>
<evidence type="ECO:0000256" key="1">
    <source>
        <dbReference type="SAM" id="MobiDB-lite"/>
    </source>
</evidence>
<dbReference type="PROSITE" id="PS00108">
    <property type="entry name" value="PROTEIN_KINASE_ST"/>
    <property type="match status" value="1"/>
</dbReference>
<dbReference type="EMBL" id="KN823055">
    <property type="protein sequence ID" value="KIO24750.1"/>
    <property type="molecule type" value="Genomic_DNA"/>
</dbReference>
<dbReference type="Proteomes" id="UP000054248">
    <property type="component" value="Unassembled WGS sequence"/>
</dbReference>
<dbReference type="InterPro" id="IPR051681">
    <property type="entry name" value="Ser/Thr_Kinases-Pseudokinases"/>
</dbReference>